<evidence type="ECO:0000256" key="6">
    <source>
        <dbReference type="ARBA" id="ARBA00022884"/>
    </source>
</evidence>
<evidence type="ECO:0008006" key="16">
    <source>
        <dbReference type="Google" id="ProtNLM"/>
    </source>
</evidence>
<evidence type="ECO:0000256" key="10">
    <source>
        <dbReference type="SAM" id="MobiDB-lite"/>
    </source>
</evidence>
<dbReference type="InterPro" id="IPR000504">
    <property type="entry name" value="RRM_dom"/>
</dbReference>
<dbReference type="PROSITE" id="PS50199">
    <property type="entry name" value="ZF_RANBP2_2"/>
    <property type="match status" value="1"/>
</dbReference>
<feature type="region of interest" description="Disordered" evidence="10">
    <location>
        <begin position="569"/>
        <end position="609"/>
    </location>
</feature>
<dbReference type="AlphaFoldDB" id="A0A9W9KPW2"/>
<gene>
    <name evidence="14" type="ORF">NUU61_000598</name>
</gene>
<keyword evidence="7" id="KW-0539">Nucleus</keyword>
<evidence type="ECO:0000313" key="15">
    <source>
        <dbReference type="Proteomes" id="UP001141434"/>
    </source>
</evidence>
<evidence type="ECO:0000256" key="1">
    <source>
        <dbReference type="ARBA" id="ARBA00004123"/>
    </source>
</evidence>
<feature type="domain" description="RanBP2-type" evidence="13">
    <location>
        <begin position="120"/>
        <end position="149"/>
    </location>
</feature>
<evidence type="ECO:0000256" key="9">
    <source>
        <dbReference type="PROSITE-ProRule" id="PRU00322"/>
    </source>
</evidence>
<evidence type="ECO:0000256" key="7">
    <source>
        <dbReference type="ARBA" id="ARBA00023242"/>
    </source>
</evidence>
<dbReference type="InterPro" id="IPR000467">
    <property type="entry name" value="G_patch_dom"/>
</dbReference>
<feature type="region of interest" description="Disordered" evidence="10">
    <location>
        <begin position="342"/>
        <end position="379"/>
    </location>
</feature>
<feature type="compositionally biased region" description="Polar residues" evidence="10">
    <location>
        <begin position="207"/>
        <end position="217"/>
    </location>
</feature>
<evidence type="ECO:0000313" key="14">
    <source>
        <dbReference type="EMBL" id="KAJ5114839.1"/>
    </source>
</evidence>
<evidence type="ECO:0000256" key="4">
    <source>
        <dbReference type="ARBA" id="ARBA00022771"/>
    </source>
</evidence>
<evidence type="ECO:0000259" key="13">
    <source>
        <dbReference type="PROSITE" id="PS50199"/>
    </source>
</evidence>
<dbReference type="Pfam" id="PF00641">
    <property type="entry name" value="Zn_ribbon_RanBP"/>
    <property type="match status" value="1"/>
</dbReference>
<feature type="region of interest" description="Disordered" evidence="10">
    <location>
        <begin position="152"/>
        <end position="171"/>
    </location>
</feature>
<dbReference type="SUPFAM" id="SSF90209">
    <property type="entry name" value="Ran binding protein zinc finger-like"/>
    <property type="match status" value="1"/>
</dbReference>
<keyword evidence="3" id="KW-0677">Repeat</keyword>
<dbReference type="GO" id="GO:0005634">
    <property type="term" value="C:nucleus"/>
    <property type="evidence" value="ECO:0007669"/>
    <property type="project" value="UniProtKB-SubCell"/>
</dbReference>
<dbReference type="Proteomes" id="UP001141434">
    <property type="component" value="Unassembled WGS sequence"/>
</dbReference>
<evidence type="ECO:0000259" key="11">
    <source>
        <dbReference type="PROSITE" id="PS50102"/>
    </source>
</evidence>
<accession>A0A9W9KPW2</accession>
<dbReference type="PANTHER" id="PTHR13948">
    <property type="entry name" value="RNA-BINDING PROTEIN"/>
    <property type="match status" value="1"/>
</dbReference>
<feature type="region of interest" description="Disordered" evidence="10">
    <location>
        <begin position="488"/>
        <end position="529"/>
    </location>
</feature>
<dbReference type="GO" id="GO:0000398">
    <property type="term" value="P:mRNA splicing, via spliceosome"/>
    <property type="evidence" value="ECO:0007669"/>
    <property type="project" value="TreeGrafter"/>
</dbReference>
<dbReference type="SUPFAM" id="SSF54928">
    <property type="entry name" value="RNA-binding domain, RBD"/>
    <property type="match status" value="2"/>
</dbReference>
<feature type="compositionally biased region" description="Basic residues" evidence="10">
    <location>
        <begin position="497"/>
        <end position="509"/>
    </location>
</feature>
<dbReference type="InterPro" id="IPR035979">
    <property type="entry name" value="RBD_domain_sf"/>
</dbReference>
<dbReference type="SMART" id="SM00547">
    <property type="entry name" value="ZnF_RBZ"/>
    <property type="match status" value="1"/>
</dbReference>
<dbReference type="InterPro" id="IPR012677">
    <property type="entry name" value="Nucleotide-bd_a/b_plait_sf"/>
</dbReference>
<dbReference type="PROSITE" id="PS01358">
    <property type="entry name" value="ZF_RANBP2_1"/>
    <property type="match status" value="1"/>
</dbReference>
<dbReference type="GO" id="GO:0003723">
    <property type="term" value="F:RNA binding"/>
    <property type="evidence" value="ECO:0007669"/>
    <property type="project" value="UniProtKB-UniRule"/>
</dbReference>
<reference evidence="14" key="1">
    <citation type="submission" date="2022-11" db="EMBL/GenBank/DDBJ databases">
        <authorList>
            <person name="Petersen C."/>
        </authorList>
    </citation>
    <scope>NUCLEOTIDE SEQUENCE</scope>
    <source>
        <strain evidence="14">IBT 34128</strain>
    </source>
</reference>
<sequence length="609" mass="66813">MTTAVEHRDRHDEGDSRIETAIARDTAAGAAAPGTISAELRIAYHVGGLEEIRVIRDRQTKVSRQLGFLRFPSVDESRAFLEANHPFIYFYGPTAGNDDRSTKVRIAYSREREDRTRAKAEGDWTCRMCAVVNYATRQKCFRCNAPRPEIGSAGPPGVPAPKVANHGDNDAATENQPSQFLLVRGLDSSVTEELFAKGVAKLYRPNSGSNETTSINQKKGGKVASTTGDANLGAREGSIRRVLLVRDRKTNESWRYGFAEFATVLDAQAAITRLKSFEKFTISSRPVMVSYIHAGVFVPVMKPTASTDRFTFSPLNNPSLKLMYWDDEGYVTELMLSSGEEDLEPHYSKGDQQESQSKAPKDPEKAKKRKADAVASANAKKPAMASHLQFWSNRHAELHGIQRDGNGNSADTGPDQGGSAVDPAAPPAQSYADLNRNCCYLCMRQFKSTANVNRHERLSQLHRENLQNEDSRTRGMAKLVKHGIVPPSAEYRDRARERRKAFGHGKAGSRQKPVAPKEKEEAPVQTTSKGASLLSKMGWSAGSGLGAQGTGVTAPIATEVYAAGVGLGAQGSKLGDATEEAGRNTRGRYDEFLEKTKQTARQRYEQMER</sequence>
<dbReference type="PROSITE" id="PS50174">
    <property type="entry name" value="G_PATCH"/>
    <property type="match status" value="1"/>
</dbReference>
<dbReference type="InterPro" id="IPR055494">
    <property type="entry name" value="DUF7066"/>
</dbReference>
<dbReference type="RefSeq" id="XP_056516032.1">
    <property type="nucleotide sequence ID" value="XM_056651182.1"/>
</dbReference>
<reference evidence="14" key="2">
    <citation type="journal article" date="2023" name="IMA Fungus">
        <title>Comparative genomic study of the Penicillium genus elucidates a diverse pangenome and 15 lateral gene transfer events.</title>
        <authorList>
            <person name="Petersen C."/>
            <person name="Sorensen T."/>
            <person name="Nielsen M.R."/>
            <person name="Sondergaard T.E."/>
            <person name="Sorensen J.L."/>
            <person name="Fitzpatrick D.A."/>
            <person name="Frisvad J.C."/>
            <person name="Nielsen K.L."/>
        </authorList>
    </citation>
    <scope>NUCLEOTIDE SEQUENCE</scope>
    <source>
        <strain evidence="14">IBT 34128</strain>
    </source>
</reference>
<comment type="subcellular location">
    <subcellularLocation>
        <location evidence="1">Nucleus</location>
    </subcellularLocation>
</comment>
<dbReference type="InterPro" id="IPR001876">
    <property type="entry name" value="Znf_RanBP2"/>
</dbReference>
<dbReference type="EMBL" id="JAPMSZ010000001">
    <property type="protein sequence ID" value="KAJ5114839.1"/>
    <property type="molecule type" value="Genomic_DNA"/>
</dbReference>
<dbReference type="GeneID" id="81390350"/>
<feature type="compositionally biased region" description="Basic and acidic residues" evidence="10">
    <location>
        <begin position="580"/>
        <end position="609"/>
    </location>
</feature>
<keyword evidence="4 9" id="KW-0863">Zinc-finger</keyword>
<evidence type="ECO:0000256" key="2">
    <source>
        <dbReference type="ARBA" id="ARBA00022723"/>
    </source>
</evidence>
<keyword evidence="6 8" id="KW-0694">RNA-binding</keyword>
<dbReference type="InterPro" id="IPR036443">
    <property type="entry name" value="Znf_RanBP2_sf"/>
</dbReference>
<name>A0A9W9KPW2_9EURO</name>
<dbReference type="Gene3D" id="4.10.1060.10">
    <property type="entry name" value="Zinc finger, RanBP2-type"/>
    <property type="match status" value="1"/>
</dbReference>
<dbReference type="OrthoDB" id="29221at2759"/>
<evidence type="ECO:0000256" key="8">
    <source>
        <dbReference type="PROSITE-ProRule" id="PRU00176"/>
    </source>
</evidence>
<feature type="region of interest" description="Disordered" evidence="10">
    <location>
        <begin position="207"/>
        <end position="229"/>
    </location>
</feature>
<dbReference type="Pfam" id="PF01585">
    <property type="entry name" value="G-patch"/>
    <property type="match status" value="1"/>
</dbReference>
<evidence type="ECO:0000256" key="3">
    <source>
        <dbReference type="ARBA" id="ARBA00022737"/>
    </source>
</evidence>
<dbReference type="SMART" id="SM00360">
    <property type="entry name" value="RRM"/>
    <property type="match status" value="1"/>
</dbReference>
<dbReference type="GO" id="GO:0008270">
    <property type="term" value="F:zinc ion binding"/>
    <property type="evidence" value="ECO:0007669"/>
    <property type="project" value="UniProtKB-KW"/>
</dbReference>
<feature type="domain" description="RRM" evidence="11">
    <location>
        <begin position="179"/>
        <end position="294"/>
    </location>
</feature>
<proteinExistence type="predicted"/>
<comment type="caution">
    <text evidence="14">The sequence shown here is derived from an EMBL/GenBank/DDBJ whole genome shotgun (WGS) entry which is preliminary data.</text>
</comment>
<keyword evidence="2" id="KW-0479">Metal-binding</keyword>
<dbReference type="Gene3D" id="3.30.70.330">
    <property type="match status" value="2"/>
</dbReference>
<dbReference type="Pfam" id="PF23217">
    <property type="entry name" value="DUF7066"/>
    <property type="match status" value="1"/>
</dbReference>
<organism evidence="14 15">
    <name type="scientific">Penicillium alfredii</name>
    <dbReference type="NCBI Taxonomy" id="1506179"/>
    <lineage>
        <taxon>Eukaryota</taxon>
        <taxon>Fungi</taxon>
        <taxon>Dikarya</taxon>
        <taxon>Ascomycota</taxon>
        <taxon>Pezizomycotina</taxon>
        <taxon>Eurotiomycetes</taxon>
        <taxon>Eurotiomycetidae</taxon>
        <taxon>Eurotiales</taxon>
        <taxon>Aspergillaceae</taxon>
        <taxon>Penicillium</taxon>
    </lineage>
</organism>
<protein>
    <recommendedName>
        <fullName evidence="16">Rna-binding protein</fullName>
    </recommendedName>
</protein>
<feature type="region of interest" description="Disordered" evidence="10">
    <location>
        <begin position="400"/>
        <end position="425"/>
    </location>
</feature>
<dbReference type="Pfam" id="PF00076">
    <property type="entry name" value="RRM_1"/>
    <property type="match status" value="1"/>
</dbReference>
<evidence type="ECO:0000259" key="12">
    <source>
        <dbReference type="PROSITE" id="PS50174"/>
    </source>
</evidence>
<dbReference type="PROSITE" id="PS50102">
    <property type="entry name" value="RRM"/>
    <property type="match status" value="1"/>
</dbReference>
<evidence type="ECO:0000256" key="5">
    <source>
        <dbReference type="ARBA" id="ARBA00022833"/>
    </source>
</evidence>
<dbReference type="SMART" id="SM00443">
    <property type="entry name" value="G_patch"/>
    <property type="match status" value="1"/>
</dbReference>
<keyword evidence="15" id="KW-1185">Reference proteome</keyword>
<feature type="domain" description="G-patch" evidence="12">
    <location>
        <begin position="526"/>
        <end position="572"/>
    </location>
</feature>
<dbReference type="PANTHER" id="PTHR13948:SF3">
    <property type="entry name" value="FI21118P1"/>
    <property type="match status" value="1"/>
</dbReference>
<keyword evidence="5" id="KW-0862">Zinc</keyword>